<evidence type="ECO:0000313" key="1">
    <source>
        <dbReference type="EMBL" id="WET43638.1"/>
    </source>
</evidence>
<dbReference type="RefSeq" id="WP_141764738.1">
    <property type="nucleotide sequence ID" value="NZ_CP046975.1"/>
</dbReference>
<accession>A0AB38XUK3</accession>
<dbReference type="Proteomes" id="UP001220238">
    <property type="component" value="Chromosome"/>
</dbReference>
<evidence type="ECO:0000313" key="2">
    <source>
        <dbReference type="Proteomes" id="UP001220238"/>
    </source>
</evidence>
<reference evidence="1" key="1">
    <citation type="submission" date="2023-03" db="EMBL/GenBank/DDBJ databases">
        <title>Corynebacterium amycolatum SB-1.</title>
        <authorList>
            <person name="Jo H."/>
        </authorList>
    </citation>
    <scope>NUCLEOTIDE SEQUENCE</scope>
    <source>
        <strain evidence="1">SB-1</strain>
    </source>
</reference>
<name>A0AB38XUK3_CORAY</name>
<protein>
    <submittedName>
        <fullName evidence="1">Uncharacterized protein</fullName>
    </submittedName>
</protein>
<dbReference type="GeneID" id="92768594"/>
<gene>
    <name evidence="1" type="ORF">P2W56_09460</name>
</gene>
<sequence>MSVISIERQIVGLLEEWLSKGFPMTYGELLICMSDVSDMEIGEVVVELIRRGWVHGERDYFHPEIERLTLTARGRDEAAAGLWGGAENE</sequence>
<dbReference type="EMBL" id="CP120206">
    <property type="protein sequence ID" value="WET43638.1"/>
    <property type="molecule type" value="Genomic_DNA"/>
</dbReference>
<proteinExistence type="predicted"/>
<organism evidence="1 2">
    <name type="scientific">Corynebacterium amycolatum</name>
    <dbReference type="NCBI Taxonomy" id="43765"/>
    <lineage>
        <taxon>Bacteria</taxon>
        <taxon>Bacillati</taxon>
        <taxon>Actinomycetota</taxon>
        <taxon>Actinomycetes</taxon>
        <taxon>Mycobacteriales</taxon>
        <taxon>Corynebacteriaceae</taxon>
        <taxon>Corynebacterium</taxon>
    </lineage>
</organism>
<dbReference type="AlphaFoldDB" id="A0AB38XUK3"/>